<evidence type="ECO:0000259" key="2">
    <source>
        <dbReference type="PROSITE" id="PS50994"/>
    </source>
</evidence>
<proteinExistence type="predicted"/>
<sequence length="250" mass="27816">MAYNFTIRYKATAQHGNADGLSRLPAGPDLEFDNKVDNCKRITEDANDGFPMQATQLAKATTKDVELSRGVILLDSNNSLVVIPQCARKYVLSRLHEGHWGVVRMKQLARRYCWWPGIDKNIEQLAASCTSCQSLAPNPAKQFSRPCWGKSWLVCVDAFSKYPYVVEMKGTSTAATISALDAIFTIEGFPETIVTDNGPQFTSEKFDGFCRKYGIHITSAPYHPASNGLAKRFVRTSRQQSKKGSMMAFV</sequence>
<evidence type="ECO:0000313" key="3">
    <source>
        <dbReference type="EMBL" id="KFD60501.1"/>
    </source>
</evidence>
<dbReference type="InterPro" id="IPR001584">
    <property type="entry name" value="Integrase_cat-core"/>
</dbReference>
<organism evidence="3">
    <name type="scientific">Trichuris suis</name>
    <name type="common">pig whipworm</name>
    <dbReference type="NCBI Taxonomy" id="68888"/>
    <lineage>
        <taxon>Eukaryota</taxon>
        <taxon>Metazoa</taxon>
        <taxon>Ecdysozoa</taxon>
        <taxon>Nematoda</taxon>
        <taxon>Enoplea</taxon>
        <taxon>Dorylaimia</taxon>
        <taxon>Trichinellida</taxon>
        <taxon>Trichuridae</taxon>
        <taxon>Trichuris</taxon>
    </lineage>
</organism>
<dbReference type="AlphaFoldDB" id="A0A085MTF5"/>
<dbReference type="InterPro" id="IPR041588">
    <property type="entry name" value="Integrase_H2C2"/>
</dbReference>
<dbReference type="GO" id="GO:0003964">
    <property type="term" value="F:RNA-directed DNA polymerase activity"/>
    <property type="evidence" value="ECO:0007669"/>
    <property type="project" value="UniProtKB-EC"/>
</dbReference>
<dbReference type="Gene3D" id="3.30.420.10">
    <property type="entry name" value="Ribonuclease H-like superfamily/Ribonuclease H"/>
    <property type="match status" value="1"/>
</dbReference>
<dbReference type="GO" id="GO:0003676">
    <property type="term" value="F:nucleic acid binding"/>
    <property type="evidence" value="ECO:0007669"/>
    <property type="project" value="InterPro"/>
</dbReference>
<dbReference type="SUPFAM" id="SSF53098">
    <property type="entry name" value="Ribonuclease H-like"/>
    <property type="match status" value="1"/>
</dbReference>
<dbReference type="InterPro" id="IPR050951">
    <property type="entry name" value="Retrovirus_Pol_polyprotein"/>
</dbReference>
<accession>A0A085MTF5</accession>
<dbReference type="FunFam" id="1.10.340.70:FF:000001">
    <property type="entry name" value="Retrovirus-related Pol polyprotein from transposon gypsy-like Protein"/>
    <property type="match status" value="1"/>
</dbReference>
<dbReference type="PROSITE" id="PS50994">
    <property type="entry name" value="INTEGRASE"/>
    <property type="match status" value="1"/>
</dbReference>
<dbReference type="Proteomes" id="UP000030758">
    <property type="component" value="Unassembled WGS sequence"/>
</dbReference>
<dbReference type="PANTHER" id="PTHR37984:SF5">
    <property type="entry name" value="PROTEIN NYNRIN-LIKE"/>
    <property type="match status" value="1"/>
</dbReference>
<dbReference type="Pfam" id="PF17921">
    <property type="entry name" value="Integrase_H2C2"/>
    <property type="match status" value="1"/>
</dbReference>
<feature type="domain" description="Integrase catalytic" evidence="2">
    <location>
        <begin position="153"/>
        <end position="250"/>
    </location>
</feature>
<dbReference type="Gene3D" id="1.10.340.70">
    <property type="match status" value="1"/>
</dbReference>
<reference evidence="3" key="1">
    <citation type="journal article" date="2014" name="Nat. Genet.">
        <title>Genome and transcriptome of the porcine whipworm Trichuris suis.</title>
        <authorList>
            <person name="Jex A.R."/>
            <person name="Nejsum P."/>
            <person name="Schwarz E.M."/>
            <person name="Hu L."/>
            <person name="Young N.D."/>
            <person name="Hall R.S."/>
            <person name="Korhonen P.K."/>
            <person name="Liao S."/>
            <person name="Thamsborg S."/>
            <person name="Xia J."/>
            <person name="Xu P."/>
            <person name="Wang S."/>
            <person name="Scheerlinck J.P."/>
            <person name="Hofmann A."/>
            <person name="Sternberg P.W."/>
            <person name="Wang J."/>
            <person name="Gasser R.B."/>
        </authorList>
    </citation>
    <scope>NUCLEOTIDE SEQUENCE [LARGE SCALE GENOMIC DNA]</scope>
    <source>
        <strain evidence="3">DCEP-RM93F</strain>
    </source>
</reference>
<dbReference type="EC" id="2.7.7.49" evidence="1"/>
<dbReference type="InterPro" id="IPR012337">
    <property type="entry name" value="RNaseH-like_sf"/>
</dbReference>
<dbReference type="EMBL" id="KL367664">
    <property type="protein sequence ID" value="KFD60501.1"/>
    <property type="molecule type" value="Genomic_DNA"/>
</dbReference>
<dbReference type="InterPro" id="IPR036397">
    <property type="entry name" value="RNaseH_sf"/>
</dbReference>
<evidence type="ECO:0000256" key="1">
    <source>
        <dbReference type="ARBA" id="ARBA00012493"/>
    </source>
</evidence>
<name>A0A085MTF5_9BILA</name>
<gene>
    <name evidence="3" type="ORF">M514_09421</name>
</gene>
<dbReference type="Pfam" id="PF00665">
    <property type="entry name" value="rve"/>
    <property type="match status" value="1"/>
</dbReference>
<dbReference type="PANTHER" id="PTHR37984">
    <property type="entry name" value="PROTEIN CBG26694"/>
    <property type="match status" value="1"/>
</dbReference>
<protein>
    <recommendedName>
        <fullName evidence="1">RNA-directed DNA polymerase</fullName>
        <ecNumber evidence="1">2.7.7.49</ecNumber>
    </recommendedName>
</protein>
<dbReference type="GO" id="GO:0015074">
    <property type="term" value="P:DNA integration"/>
    <property type="evidence" value="ECO:0007669"/>
    <property type="project" value="InterPro"/>
</dbReference>